<dbReference type="InterPro" id="IPR013103">
    <property type="entry name" value="RVT_2"/>
</dbReference>
<feature type="domain" description="Reverse transcriptase Ty1/copia-type" evidence="1">
    <location>
        <begin position="11"/>
        <end position="254"/>
    </location>
</feature>
<evidence type="ECO:0000259" key="1">
    <source>
        <dbReference type="Pfam" id="PF07727"/>
    </source>
</evidence>
<accession>A0A8R7VJ23</accession>
<dbReference type="EnsemblPlants" id="TuG1812S0003111400.01.T01">
    <property type="protein sequence ID" value="TuG1812S0003111400.01.T01.s_cds6148"/>
    <property type="gene ID" value="TuG1812S0003111400.01"/>
</dbReference>
<dbReference type="Pfam" id="PF07727">
    <property type="entry name" value="RVT_2"/>
    <property type="match status" value="1"/>
</dbReference>
<dbReference type="Gramene" id="TuG1812S0003111400.01.T01">
    <property type="protein sequence ID" value="TuG1812S0003111400.01.T01.s_cds6148"/>
    <property type="gene ID" value="TuG1812S0003111400.01"/>
</dbReference>
<evidence type="ECO:0000313" key="2">
    <source>
        <dbReference type="EnsemblPlants" id="TuG1812S0003111400.01.T01.s_cds6148"/>
    </source>
</evidence>
<dbReference type="PANTHER" id="PTHR11439:SF515">
    <property type="entry name" value="GAG-POL POLYPROTEIN"/>
    <property type="match status" value="1"/>
</dbReference>
<name>A0A8R7VJ23_TRIUA</name>
<organism evidence="2 3">
    <name type="scientific">Triticum urartu</name>
    <name type="common">Red wild einkorn</name>
    <name type="synonym">Crithodium urartu</name>
    <dbReference type="NCBI Taxonomy" id="4572"/>
    <lineage>
        <taxon>Eukaryota</taxon>
        <taxon>Viridiplantae</taxon>
        <taxon>Streptophyta</taxon>
        <taxon>Embryophyta</taxon>
        <taxon>Tracheophyta</taxon>
        <taxon>Spermatophyta</taxon>
        <taxon>Magnoliopsida</taxon>
        <taxon>Liliopsida</taxon>
        <taxon>Poales</taxon>
        <taxon>Poaceae</taxon>
        <taxon>BOP clade</taxon>
        <taxon>Pooideae</taxon>
        <taxon>Triticodae</taxon>
        <taxon>Triticeae</taxon>
        <taxon>Triticinae</taxon>
        <taxon>Triticum</taxon>
    </lineage>
</organism>
<keyword evidence="3" id="KW-1185">Reference proteome</keyword>
<reference evidence="2" key="2">
    <citation type="submission" date="2022-06" db="UniProtKB">
        <authorList>
            <consortium name="EnsemblPlants"/>
        </authorList>
    </citation>
    <scope>IDENTIFICATION</scope>
</reference>
<proteinExistence type="predicted"/>
<sequence>MDEEMASIVANKTWRLTELPAGHKAIGLKWVYKLKRDAGGNVQKHKARLVAKGFVQKQGVDFEEVFAPVARLESVRLLVALAAHEGWRVHHMDVKSAFLNGDLKEEVYVTQPPGYAIDGEEHKVLRLDKALYGLRQAPRAWNAKLDRCLLGLGFTRSPSEHAVYGRGRGTARLLVGVYVDDLIITGNNDDEISRFKEEMQKQFRMSDLGLLRFYLGIEVKQTANGISLNQAAYAGKIIEKAGLVGCNPSHTPMEPHFKLSRVSSAPATDETAYRSVVGALRYLVHTRPDIAYSVGYVSRFMEAPTTEHLAAVKLIIRYIAGTQHYGCFYARRADEATLLGFSDSDMAGDVDTRKSTTGILFFFGRSLISWQSHKQRVVALSTCEAESIAAATAACQGVWLARLLGDMKNTEAEQVRLKIDNKAAISLSKNPVFHDRSKHNDTRFHFLRECVEDGRVEVEFVGTNGQLADILTKALGRTKFQEIREEIGVVLIQ</sequence>
<dbReference type="InterPro" id="IPR043502">
    <property type="entry name" value="DNA/RNA_pol_sf"/>
</dbReference>
<protein>
    <recommendedName>
        <fullName evidence="1">Reverse transcriptase Ty1/copia-type domain-containing protein</fullName>
    </recommendedName>
</protein>
<dbReference type="Proteomes" id="UP000015106">
    <property type="component" value="Unassembled WGS sequence"/>
</dbReference>
<reference evidence="3" key="1">
    <citation type="journal article" date="2013" name="Nature">
        <title>Draft genome of the wheat A-genome progenitor Triticum urartu.</title>
        <authorList>
            <person name="Ling H.Q."/>
            <person name="Zhao S."/>
            <person name="Liu D."/>
            <person name="Wang J."/>
            <person name="Sun H."/>
            <person name="Zhang C."/>
            <person name="Fan H."/>
            <person name="Li D."/>
            <person name="Dong L."/>
            <person name="Tao Y."/>
            <person name="Gao C."/>
            <person name="Wu H."/>
            <person name="Li Y."/>
            <person name="Cui Y."/>
            <person name="Guo X."/>
            <person name="Zheng S."/>
            <person name="Wang B."/>
            <person name="Yu K."/>
            <person name="Liang Q."/>
            <person name="Yang W."/>
            <person name="Lou X."/>
            <person name="Chen J."/>
            <person name="Feng M."/>
            <person name="Jian J."/>
            <person name="Zhang X."/>
            <person name="Luo G."/>
            <person name="Jiang Y."/>
            <person name="Liu J."/>
            <person name="Wang Z."/>
            <person name="Sha Y."/>
            <person name="Zhang B."/>
            <person name="Wu H."/>
            <person name="Tang D."/>
            <person name="Shen Q."/>
            <person name="Xue P."/>
            <person name="Zou S."/>
            <person name="Wang X."/>
            <person name="Liu X."/>
            <person name="Wang F."/>
            <person name="Yang Y."/>
            <person name="An X."/>
            <person name="Dong Z."/>
            <person name="Zhang K."/>
            <person name="Zhang X."/>
            <person name="Luo M.C."/>
            <person name="Dvorak J."/>
            <person name="Tong Y."/>
            <person name="Wang J."/>
            <person name="Yang H."/>
            <person name="Li Z."/>
            <person name="Wang D."/>
            <person name="Zhang A."/>
            <person name="Wang J."/>
        </authorList>
    </citation>
    <scope>NUCLEOTIDE SEQUENCE</scope>
    <source>
        <strain evidence="3">cv. G1812</strain>
    </source>
</reference>
<evidence type="ECO:0000313" key="3">
    <source>
        <dbReference type="Proteomes" id="UP000015106"/>
    </source>
</evidence>
<dbReference type="CDD" id="cd09272">
    <property type="entry name" value="RNase_HI_RT_Ty1"/>
    <property type="match status" value="1"/>
</dbReference>
<dbReference type="PANTHER" id="PTHR11439">
    <property type="entry name" value="GAG-POL-RELATED RETROTRANSPOSON"/>
    <property type="match status" value="1"/>
</dbReference>
<dbReference type="SUPFAM" id="SSF56672">
    <property type="entry name" value="DNA/RNA polymerases"/>
    <property type="match status" value="1"/>
</dbReference>
<dbReference type="AlphaFoldDB" id="A0A8R7VJ23"/>